<evidence type="ECO:0000313" key="3">
    <source>
        <dbReference type="EMBL" id="WUM20794.1"/>
    </source>
</evidence>
<gene>
    <name evidence="3" type="ORF">OG579_02885</name>
</gene>
<dbReference type="Proteomes" id="UP001432128">
    <property type="component" value="Chromosome"/>
</dbReference>
<dbReference type="InterPro" id="IPR036291">
    <property type="entry name" value="NAD(P)-bd_dom_sf"/>
</dbReference>
<evidence type="ECO:0000256" key="2">
    <source>
        <dbReference type="RuleBase" id="RU000363"/>
    </source>
</evidence>
<proteinExistence type="inferred from homology"/>
<evidence type="ECO:0000313" key="4">
    <source>
        <dbReference type="Proteomes" id="UP001432128"/>
    </source>
</evidence>
<dbReference type="PANTHER" id="PTHR43157">
    <property type="entry name" value="PHOSPHATIDYLINOSITOL-GLYCAN BIOSYNTHESIS CLASS F PROTEIN-RELATED"/>
    <property type="match status" value="1"/>
</dbReference>
<dbReference type="PANTHER" id="PTHR43157:SF31">
    <property type="entry name" value="PHOSPHATIDYLINOSITOL-GLYCAN BIOSYNTHESIS CLASS F PROTEIN"/>
    <property type="match status" value="1"/>
</dbReference>
<dbReference type="EMBL" id="CP108021">
    <property type="protein sequence ID" value="WUM20794.1"/>
    <property type="molecule type" value="Genomic_DNA"/>
</dbReference>
<comment type="similarity">
    <text evidence="2">Belongs to the short-chain dehydrogenases/reductases (SDR) family.</text>
</comment>
<dbReference type="RefSeq" id="WP_328858011.1">
    <property type="nucleotide sequence ID" value="NZ_CP108021.1"/>
</dbReference>
<evidence type="ECO:0000256" key="1">
    <source>
        <dbReference type="ARBA" id="ARBA00023002"/>
    </source>
</evidence>
<dbReference type="AlphaFoldDB" id="A0AAU4K494"/>
<dbReference type="NCBIfam" id="NF004846">
    <property type="entry name" value="PRK06197.1"/>
    <property type="match status" value="1"/>
</dbReference>
<dbReference type="PRINTS" id="PR00080">
    <property type="entry name" value="SDRFAMILY"/>
</dbReference>
<keyword evidence="4" id="KW-1185">Reference proteome</keyword>
<organism evidence="3 4">
    <name type="scientific">Williamsia herbipolensis</name>
    <dbReference type="NCBI Taxonomy" id="1603258"/>
    <lineage>
        <taxon>Bacteria</taxon>
        <taxon>Bacillati</taxon>
        <taxon>Actinomycetota</taxon>
        <taxon>Actinomycetes</taxon>
        <taxon>Mycobacteriales</taxon>
        <taxon>Nocardiaceae</taxon>
        <taxon>Williamsia</taxon>
    </lineage>
</organism>
<dbReference type="Pfam" id="PF00106">
    <property type="entry name" value="adh_short"/>
    <property type="match status" value="1"/>
</dbReference>
<dbReference type="GO" id="GO:0016491">
    <property type="term" value="F:oxidoreductase activity"/>
    <property type="evidence" value="ECO:0007669"/>
    <property type="project" value="UniProtKB-KW"/>
</dbReference>
<reference evidence="3 4" key="1">
    <citation type="submission" date="2022-10" db="EMBL/GenBank/DDBJ databases">
        <title>The complete genomes of actinobacterial strains from the NBC collection.</title>
        <authorList>
            <person name="Joergensen T.S."/>
            <person name="Alvarez Arevalo M."/>
            <person name="Sterndorff E.B."/>
            <person name="Faurdal D."/>
            <person name="Vuksanovic O."/>
            <person name="Mourched A.-S."/>
            <person name="Charusanti P."/>
            <person name="Shaw S."/>
            <person name="Blin K."/>
            <person name="Weber T."/>
        </authorList>
    </citation>
    <scope>NUCLEOTIDE SEQUENCE [LARGE SCALE GENOMIC DNA]</scope>
    <source>
        <strain evidence="3 4">NBC_00319</strain>
    </source>
</reference>
<keyword evidence="1" id="KW-0560">Oxidoreductase</keyword>
<dbReference type="InterPro" id="IPR002347">
    <property type="entry name" value="SDR_fam"/>
</dbReference>
<name>A0AAU4K494_9NOCA</name>
<dbReference type="KEGG" id="whr:OG579_02885"/>
<dbReference type="SUPFAM" id="SSF51735">
    <property type="entry name" value="NAD(P)-binding Rossmann-fold domains"/>
    <property type="match status" value="1"/>
</dbReference>
<dbReference type="PRINTS" id="PR00081">
    <property type="entry name" value="GDHRDH"/>
</dbReference>
<sequence>MPSHGTPPNALRDPTVLITGANSGIGRATAQAVASRGSRVVLAVRNRAAGDAVVDELVGGRDRHVVAQLDLADLDSVRRFADQWTEPIDVLVNNAGVATPRLLRTADGFEMQFGTNHLGHFALTALLLPLVSSRVVTVASQAERAGRLDLDDLNWSRRPFRNSRAYADSKLANVLFTQELTRRLTASRSPVTAYSAHPGLVRTAIYDRPPGTTPTIWDRLVPILGQDPDAGALPVLLAIFGDIAPGSFTGPRHFANMRGGAHVIGLSKQARDHQLAAGLWAASERLTSTQVPA</sequence>
<dbReference type="Gene3D" id="3.40.50.720">
    <property type="entry name" value="NAD(P)-binding Rossmann-like Domain"/>
    <property type="match status" value="1"/>
</dbReference>
<accession>A0AAU4K494</accession>
<protein>
    <submittedName>
        <fullName evidence="3">Oxidoreductase</fullName>
    </submittedName>
</protein>